<reference evidence="1" key="1">
    <citation type="submission" date="2021-01" db="EMBL/GenBank/DDBJ databases">
        <authorList>
            <person name="Corre E."/>
            <person name="Pelletier E."/>
            <person name="Niang G."/>
            <person name="Scheremetjew M."/>
            <person name="Finn R."/>
            <person name="Kale V."/>
            <person name="Holt S."/>
            <person name="Cochrane G."/>
            <person name="Meng A."/>
            <person name="Brown T."/>
            <person name="Cohen L."/>
        </authorList>
    </citation>
    <scope>NUCLEOTIDE SEQUENCE</scope>
    <source>
        <strain evidence="1">CCMP3328</strain>
    </source>
</reference>
<evidence type="ECO:0000313" key="1">
    <source>
        <dbReference type="EMBL" id="CAD8336863.1"/>
    </source>
</evidence>
<organism evidence="1">
    <name type="scientific">Craspedostauros australis</name>
    <dbReference type="NCBI Taxonomy" id="1486917"/>
    <lineage>
        <taxon>Eukaryota</taxon>
        <taxon>Sar</taxon>
        <taxon>Stramenopiles</taxon>
        <taxon>Ochrophyta</taxon>
        <taxon>Bacillariophyta</taxon>
        <taxon>Bacillariophyceae</taxon>
        <taxon>Bacillariophycidae</taxon>
        <taxon>Naviculales</taxon>
        <taxon>Naviculaceae</taxon>
        <taxon>Craspedostauros</taxon>
    </lineage>
</organism>
<dbReference type="EMBL" id="HBEF01014363">
    <property type="protein sequence ID" value="CAD8336863.1"/>
    <property type="molecule type" value="Transcribed_RNA"/>
</dbReference>
<gene>
    <name evidence="1" type="ORF">CAUS1442_LOCUS8991</name>
</gene>
<accession>A0A7R9ZP47</accession>
<name>A0A7R9ZP47_9STRA</name>
<protein>
    <submittedName>
        <fullName evidence="1">Uncharacterized protein</fullName>
    </submittedName>
</protein>
<dbReference type="AlphaFoldDB" id="A0A7R9ZP47"/>
<sequence>MQSARELCTFEDLKRGSRLLEYPCSKPVNNEDELVCSRKLTANAQMPMCETSRWWISLGLTCTIASNVCETTQPIGQGRIGLSYTGMITTCSKGRIRWDP</sequence>
<proteinExistence type="predicted"/>